<reference evidence="2 3" key="1">
    <citation type="submission" date="2024-01" db="EMBL/GenBank/DDBJ databases">
        <title>The complete chloroplast genome sequence of Lithospermum erythrorhizon: insights into the phylogenetic relationship among Boraginaceae species and the maternal lineages of purple gromwells.</title>
        <authorList>
            <person name="Okada T."/>
            <person name="Watanabe K."/>
        </authorList>
    </citation>
    <scope>NUCLEOTIDE SEQUENCE [LARGE SCALE GENOMIC DNA]</scope>
</reference>
<sequence length="126" mass="14615">MMGQRPKSIGKGPPSQRDRATFDHPFSPNLWISPIIPNHFHHRKIPRAPCTLIRTWNPTHKIDPESAQELKVPSHLQTSEGLKWRQTNNTRRYIDLFAWHQLYKQGFSLMALAPSNPESDVRQNEG</sequence>
<proteinExistence type="predicted"/>
<comment type="caution">
    <text evidence="2">The sequence shown here is derived from an EMBL/GenBank/DDBJ whole genome shotgun (WGS) entry which is preliminary data.</text>
</comment>
<name>A0AAV3RTP2_LITER</name>
<organism evidence="2 3">
    <name type="scientific">Lithospermum erythrorhizon</name>
    <name type="common">Purple gromwell</name>
    <name type="synonym">Lithospermum officinale var. erythrorhizon</name>
    <dbReference type="NCBI Taxonomy" id="34254"/>
    <lineage>
        <taxon>Eukaryota</taxon>
        <taxon>Viridiplantae</taxon>
        <taxon>Streptophyta</taxon>
        <taxon>Embryophyta</taxon>
        <taxon>Tracheophyta</taxon>
        <taxon>Spermatophyta</taxon>
        <taxon>Magnoliopsida</taxon>
        <taxon>eudicotyledons</taxon>
        <taxon>Gunneridae</taxon>
        <taxon>Pentapetalae</taxon>
        <taxon>asterids</taxon>
        <taxon>lamiids</taxon>
        <taxon>Boraginales</taxon>
        <taxon>Boraginaceae</taxon>
        <taxon>Boraginoideae</taxon>
        <taxon>Lithospermeae</taxon>
        <taxon>Lithospermum</taxon>
    </lineage>
</organism>
<protein>
    <submittedName>
        <fullName evidence="2">Uncharacterized protein</fullName>
    </submittedName>
</protein>
<accession>A0AAV3RTP2</accession>
<dbReference type="AlphaFoldDB" id="A0AAV3RTP2"/>
<dbReference type="EMBL" id="BAABME010011892">
    <property type="protein sequence ID" value="GAA0184433.1"/>
    <property type="molecule type" value="Genomic_DNA"/>
</dbReference>
<evidence type="ECO:0000313" key="3">
    <source>
        <dbReference type="Proteomes" id="UP001454036"/>
    </source>
</evidence>
<keyword evidence="3" id="KW-1185">Reference proteome</keyword>
<dbReference type="Proteomes" id="UP001454036">
    <property type="component" value="Unassembled WGS sequence"/>
</dbReference>
<feature type="region of interest" description="Disordered" evidence="1">
    <location>
        <begin position="1"/>
        <end position="24"/>
    </location>
</feature>
<evidence type="ECO:0000313" key="2">
    <source>
        <dbReference type="EMBL" id="GAA0184433.1"/>
    </source>
</evidence>
<evidence type="ECO:0000256" key="1">
    <source>
        <dbReference type="SAM" id="MobiDB-lite"/>
    </source>
</evidence>
<gene>
    <name evidence="2" type="ORF">LIER_31721</name>
</gene>